<reference evidence="2" key="1">
    <citation type="submission" date="2015-11" db="EMBL/GenBank/DDBJ databases">
        <authorList>
            <person name="Seth-Smith H.M.B."/>
        </authorList>
    </citation>
    <scope>NUCLEOTIDE SEQUENCE [LARGE SCALE GENOMIC DNA]</scope>
    <source>
        <strain evidence="2">2013Ark11</strain>
    </source>
</reference>
<dbReference type="Gene3D" id="1.25.40.10">
    <property type="entry name" value="Tetratricopeptide repeat domain"/>
    <property type="match status" value="1"/>
</dbReference>
<evidence type="ECO:0000313" key="2">
    <source>
        <dbReference type="Proteomes" id="UP000198651"/>
    </source>
</evidence>
<dbReference type="SUPFAM" id="SSF48452">
    <property type="entry name" value="TPR-like"/>
    <property type="match status" value="1"/>
</dbReference>
<dbReference type="Proteomes" id="UP000198651">
    <property type="component" value="Chromosome I"/>
</dbReference>
<sequence>MDTKAVLEESQMDQLEEIGKGAFSDDSAEMIYSIALSFWRNKQFEKADGMYSFLLTVRPRSPKYLSAAARCFYDMGDYRRALSLYSYAGICGADSAMSLLRAGQCYIMIGDIESAKAIFDYVIRGEEIDPFFADEEVVSQARALLNILSERDDEPDDGDRERVEDSD</sequence>
<organism evidence="1 2">
    <name type="scientific">Candidatus Ichthyocystis hellenicum</name>
    <dbReference type="NCBI Taxonomy" id="1561003"/>
    <lineage>
        <taxon>Bacteria</taxon>
        <taxon>Pseudomonadati</taxon>
        <taxon>Pseudomonadota</taxon>
        <taxon>Betaproteobacteria</taxon>
        <taxon>Burkholderiales</taxon>
        <taxon>Candidatus Ichthyocystis</taxon>
    </lineage>
</organism>
<dbReference type="EMBL" id="LN906597">
    <property type="protein sequence ID" value="CUT17077.1"/>
    <property type="molecule type" value="Genomic_DNA"/>
</dbReference>
<accession>A0A0S4LZT4</accession>
<name>A0A0S4LZT4_9BURK</name>
<dbReference type="InterPro" id="IPR019734">
    <property type="entry name" value="TPR_rpt"/>
</dbReference>
<dbReference type="STRING" id="1561003.Ark11_0220"/>
<keyword evidence="2" id="KW-1185">Reference proteome</keyword>
<dbReference type="InterPro" id="IPR011990">
    <property type="entry name" value="TPR-like_helical_dom_sf"/>
</dbReference>
<protein>
    <submittedName>
        <fullName evidence="1">Putative Tetratricopeptide repeat (TPR) protein</fullName>
    </submittedName>
</protein>
<dbReference type="Pfam" id="PF13174">
    <property type="entry name" value="TPR_6"/>
    <property type="match status" value="1"/>
</dbReference>
<gene>
    <name evidence="1" type="ORF">Ark11_0220</name>
</gene>
<proteinExistence type="predicted"/>
<dbReference type="AlphaFoldDB" id="A0A0S4LZT4"/>
<evidence type="ECO:0000313" key="1">
    <source>
        <dbReference type="EMBL" id="CUT17077.1"/>
    </source>
</evidence>
<dbReference type="RefSeq" id="WP_092342700.1">
    <property type="nucleotide sequence ID" value="NZ_FLSL01000095.1"/>
</dbReference>
<dbReference type="OrthoDB" id="13540at2"/>